<reference evidence="2 3" key="1">
    <citation type="journal article" date="2020" name="FEMS Microbiol. Ecol.">
        <title>Temporal dynamics of bacterial communities during seed development and maturation.</title>
        <authorList>
            <person name="Chesneau G."/>
            <person name="Torres-Cortes G."/>
            <person name="Briand M."/>
            <person name="Darrasse A."/>
            <person name="Preveaux A."/>
            <person name="Marais C."/>
            <person name="Jacques M.A."/>
            <person name="Shade A."/>
            <person name="Barret M."/>
        </authorList>
    </citation>
    <scope>NUCLEOTIDE SEQUENCE [LARGE SCALE GENOMIC DNA]</scope>
    <source>
        <strain evidence="2 3">CFBP13732</strain>
    </source>
</reference>
<comment type="caution">
    <text evidence="2">The sequence shown here is derived from an EMBL/GenBank/DDBJ whole genome shotgun (WGS) entry which is preliminary data.</text>
</comment>
<keyword evidence="3" id="KW-1185">Reference proteome</keyword>
<organism evidence="2 3">
    <name type="scientific">Erwinia persicina</name>
    <dbReference type="NCBI Taxonomy" id="55211"/>
    <lineage>
        <taxon>Bacteria</taxon>
        <taxon>Pseudomonadati</taxon>
        <taxon>Pseudomonadota</taxon>
        <taxon>Gammaproteobacteria</taxon>
        <taxon>Enterobacterales</taxon>
        <taxon>Erwiniaceae</taxon>
        <taxon>Erwinia</taxon>
    </lineage>
</organism>
<dbReference type="Proteomes" id="UP000661012">
    <property type="component" value="Unassembled WGS sequence"/>
</dbReference>
<gene>
    <name evidence="2" type="ORF">IFT93_09460</name>
</gene>
<sequence length="246" mass="28768">MNADNLHVIEIVKRIMGCATQPFLCRCDDNELYVVKGMPRVTRKELIAEWVSASLAKELGLSLPDFKIVYVEKSLTDYVPEWKNELYEGYAFATKFISGVSLITFPQAHSNVDIISQKKVYLFDKWINNSDRALSPTGGNVNIIFDYRNNRHYLIDHNVAFDHDEVPDEFEYHVYSERHRSWIFDLVDRESGEDETKRVKTVLPASLSAIPEEWNLEDDLEHEAFVDFIRSTLDRVLEDKFWRNIK</sequence>
<protein>
    <recommendedName>
        <fullName evidence="1">HipA-like kinase domain-containing protein</fullName>
    </recommendedName>
</protein>
<dbReference type="InterPro" id="IPR046748">
    <property type="entry name" value="HipA_2"/>
</dbReference>
<feature type="domain" description="HipA-like kinase" evidence="1">
    <location>
        <begin position="8"/>
        <end position="245"/>
    </location>
</feature>
<dbReference type="RefSeq" id="WP_191931030.1">
    <property type="nucleotide sequence ID" value="NZ_JACYNM010000005.1"/>
</dbReference>
<name>A0ABR8ZSI3_9GAMM</name>
<proteinExistence type="predicted"/>
<evidence type="ECO:0000313" key="2">
    <source>
        <dbReference type="EMBL" id="MBD8106647.1"/>
    </source>
</evidence>
<dbReference type="EMBL" id="JACYNN010000005">
    <property type="protein sequence ID" value="MBD8106647.1"/>
    <property type="molecule type" value="Genomic_DNA"/>
</dbReference>
<accession>A0ABR8ZSI3</accession>
<evidence type="ECO:0000313" key="3">
    <source>
        <dbReference type="Proteomes" id="UP000661012"/>
    </source>
</evidence>
<dbReference type="Pfam" id="PF20613">
    <property type="entry name" value="HipA_2"/>
    <property type="match status" value="1"/>
</dbReference>
<evidence type="ECO:0000259" key="1">
    <source>
        <dbReference type="Pfam" id="PF20613"/>
    </source>
</evidence>